<dbReference type="Gene3D" id="1.10.220.150">
    <property type="entry name" value="Arf GTPase activating protein"/>
    <property type="match status" value="1"/>
</dbReference>
<protein>
    <recommendedName>
        <fullName evidence="13">Centaurin-gamma-1A</fullName>
    </recommendedName>
</protein>
<dbReference type="Pfam" id="PF01412">
    <property type="entry name" value="ArfGap"/>
    <property type="match status" value="1"/>
</dbReference>
<dbReference type="Gene3D" id="3.40.50.300">
    <property type="entry name" value="P-loop containing nucleotide triphosphate hydrolases"/>
    <property type="match status" value="1"/>
</dbReference>
<reference evidence="11 12" key="1">
    <citation type="journal article" date="2018" name="Nat. Ecol. Evol.">
        <title>Genomic signatures of mitonuclear coevolution across populations of Tigriopus californicus.</title>
        <authorList>
            <person name="Barreto F.S."/>
            <person name="Watson E.T."/>
            <person name="Lima T.G."/>
            <person name="Willett C.S."/>
            <person name="Edmands S."/>
            <person name="Li W."/>
            <person name="Burton R.S."/>
        </authorList>
    </citation>
    <scope>NUCLEOTIDE SEQUENCE [LARGE SCALE GENOMIC DNA]</scope>
    <source>
        <strain evidence="11 12">San Diego</strain>
    </source>
</reference>
<dbReference type="PROSITE" id="PS50115">
    <property type="entry name" value="ARFGAP"/>
    <property type="match status" value="1"/>
</dbReference>
<feature type="compositionally biased region" description="Polar residues" evidence="8">
    <location>
        <begin position="435"/>
        <end position="446"/>
    </location>
</feature>
<dbReference type="InterPro" id="IPR051282">
    <property type="entry name" value="Arf-GAP_GTPase_ANK_PH"/>
</dbReference>
<dbReference type="OMA" id="YYAKMAQ"/>
<keyword evidence="3" id="KW-0479">Metal-binding</keyword>
<feature type="compositionally biased region" description="Polar residues" evidence="8">
    <location>
        <begin position="29"/>
        <end position="47"/>
    </location>
</feature>
<evidence type="ECO:0000256" key="5">
    <source>
        <dbReference type="ARBA" id="ARBA00022833"/>
    </source>
</evidence>
<keyword evidence="4 7" id="KW-0863">Zinc-finger</keyword>
<evidence type="ECO:0000256" key="6">
    <source>
        <dbReference type="ARBA" id="ARBA00023043"/>
    </source>
</evidence>
<feature type="region of interest" description="Disordered" evidence="8">
    <location>
        <begin position="25"/>
        <end position="79"/>
    </location>
</feature>
<dbReference type="GO" id="GO:0005525">
    <property type="term" value="F:GTP binding"/>
    <property type="evidence" value="ECO:0007669"/>
    <property type="project" value="InterPro"/>
</dbReference>
<dbReference type="PROSITE" id="PS51421">
    <property type="entry name" value="RAS"/>
    <property type="match status" value="1"/>
</dbReference>
<dbReference type="InterPro" id="IPR027417">
    <property type="entry name" value="P-loop_NTPase"/>
</dbReference>
<dbReference type="Gene3D" id="2.30.29.30">
    <property type="entry name" value="Pleckstrin-homology domain (PH domain)/Phosphotyrosine-binding domain (PTB)"/>
    <property type="match status" value="1"/>
</dbReference>
<dbReference type="STRING" id="6832.A0A553NTG6"/>
<comment type="caution">
    <text evidence="11">The sequence shown here is derived from an EMBL/GenBank/DDBJ whole genome shotgun (WGS) entry which is preliminary data.</text>
</comment>
<dbReference type="InterPro" id="IPR011993">
    <property type="entry name" value="PH-like_dom_sf"/>
</dbReference>
<dbReference type="SMART" id="SM00174">
    <property type="entry name" value="RHO"/>
    <property type="match status" value="1"/>
</dbReference>
<dbReference type="SMART" id="SM00173">
    <property type="entry name" value="RAS"/>
    <property type="match status" value="1"/>
</dbReference>
<dbReference type="InterPro" id="IPR037278">
    <property type="entry name" value="ARFGAP/RecO"/>
</dbReference>
<dbReference type="EMBL" id="VCGU01000010">
    <property type="protein sequence ID" value="TRY68726.1"/>
    <property type="molecule type" value="Genomic_DNA"/>
</dbReference>
<dbReference type="GO" id="GO:0008270">
    <property type="term" value="F:zinc ion binding"/>
    <property type="evidence" value="ECO:0007669"/>
    <property type="project" value="UniProtKB-KW"/>
</dbReference>
<evidence type="ECO:0000256" key="7">
    <source>
        <dbReference type="PROSITE-ProRule" id="PRU00288"/>
    </source>
</evidence>
<evidence type="ECO:0000256" key="4">
    <source>
        <dbReference type="ARBA" id="ARBA00022771"/>
    </source>
</evidence>
<dbReference type="SUPFAM" id="SSF52540">
    <property type="entry name" value="P-loop containing nucleoside triphosphate hydrolases"/>
    <property type="match status" value="1"/>
</dbReference>
<dbReference type="FunFam" id="3.40.50.300:FF:000178">
    <property type="entry name" value="Arf-GAP with GTPase, ANK repeat and PH domain-containing protein 1"/>
    <property type="match status" value="1"/>
</dbReference>
<dbReference type="AlphaFoldDB" id="A0A553NTG6"/>
<evidence type="ECO:0000256" key="2">
    <source>
        <dbReference type="ARBA" id="ARBA00022468"/>
    </source>
</evidence>
<dbReference type="FunFam" id="1.10.220.150:FF:000009">
    <property type="entry name" value="stromal membrane-associated protein 1 isoform X1"/>
    <property type="match status" value="1"/>
</dbReference>
<keyword evidence="12" id="KW-1185">Reference proteome</keyword>
<dbReference type="InterPro" id="IPR001849">
    <property type="entry name" value="PH_domain"/>
</dbReference>
<evidence type="ECO:0000256" key="8">
    <source>
        <dbReference type="SAM" id="MobiDB-lite"/>
    </source>
</evidence>
<dbReference type="Proteomes" id="UP000318571">
    <property type="component" value="Chromosome 1"/>
</dbReference>
<name>A0A553NTG6_TIGCA</name>
<gene>
    <name evidence="11" type="ORF">TCAL_06823</name>
</gene>
<feature type="compositionally biased region" description="Basic and acidic residues" evidence="8">
    <location>
        <begin position="61"/>
        <end position="72"/>
    </location>
</feature>
<dbReference type="SUPFAM" id="SSF57863">
    <property type="entry name" value="ArfGap/RecO-like zinc finger"/>
    <property type="match status" value="1"/>
</dbReference>
<sequence length="861" mass="95016">MDPRPPWSVSSVSVHNRVSPVSVGRVAPTYSSGGSHYNNTTHTTPASSGGGGKAPLSGHEAGGHLRSEEGDLNRTSTPAHLSLSHSHSIRHEIQRFESVHPSIYAIYDLIELIPDPLLAQQVREHVVSIEDSFVNSQEWTLSRGVPDLRLGIVGSLSSGKSALVHRYLTGSYMQEESPEGGRFKKEVVVGNRSYLLLIRDEGGPPEHQFSHWVDAVIFVFNLESEASFNAILDYYHKISQFRNLQSIPIILVGTQDVLSDCRPRVIDDLRARKLAFDLNQCAYYETCATYGLNVERVFQEACQKITLGRDPVTKFLPANGIHHDFIQGPGKSFRTSPDLVDKRPRSKLPSPGSGTSFNEMLDGNGVLSNALDSCSLGPDPNESSEFPSSTSAPLGTSGGTANLTPTLTPTSSRKNRRRSNLFTPHKKNQEEKQSVVPTNPTAQLGSGRSIPIRQGYLYKRTNNSFSRDWKKKYVTLSNDGRMTYHPSLHDYMENVHGKEILLQYVTVKVPGQKPRGSRVVVSSEDQINSQDTNISIANSTSHFGSDKKSSEKVLLTGFERIKESITANEEAESPEKNPIEASNGKKRLRKLKNNGVKVNPDAEDLDNCEFHIVSLDNRQWQFETTTGLEAEKIKSKGSEENCSVLLRTDALGNLACADCGNADPDWASINMGVLVCIECSGVHRQLGSHISRVRSLELDEWPAGHIAVMTALGNRLANSVLEDRLPPNRKPGPMGSQKDKEAFIIAKYKDHDYLKPLPNGYSKAALFLTDSILGADVKGVLHALLHCFGNELNSSINPPHDERTPLHIAYDSRNIAISQLLVWAHSGLHNQNISTNPKDDKLISRLEKSFFTHPNDNIELS</sequence>
<dbReference type="SMART" id="SM00105">
    <property type="entry name" value="ArfGap"/>
    <property type="match status" value="1"/>
</dbReference>
<keyword evidence="6" id="KW-0040">ANK repeat</keyword>
<dbReference type="PROSITE" id="PS51419">
    <property type="entry name" value="RAB"/>
    <property type="match status" value="1"/>
</dbReference>
<evidence type="ECO:0008006" key="13">
    <source>
        <dbReference type="Google" id="ProtNLM"/>
    </source>
</evidence>
<dbReference type="InterPro" id="IPR001806">
    <property type="entry name" value="Small_GTPase"/>
</dbReference>
<proteinExistence type="inferred from homology"/>
<organism evidence="11 12">
    <name type="scientific">Tigriopus californicus</name>
    <name type="common">Marine copepod</name>
    <dbReference type="NCBI Taxonomy" id="6832"/>
    <lineage>
        <taxon>Eukaryota</taxon>
        <taxon>Metazoa</taxon>
        <taxon>Ecdysozoa</taxon>
        <taxon>Arthropoda</taxon>
        <taxon>Crustacea</taxon>
        <taxon>Multicrustacea</taxon>
        <taxon>Hexanauplia</taxon>
        <taxon>Copepoda</taxon>
        <taxon>Harpacticoida</taxon>
        <taxon>Harpacticidae</taxon>
        <taxon>Tigriopus</taxon>
    </lineage>
</organism>
<feature type="domain" description="Arf-GAP" evidence="10">
    <location>
        <begin position="640"/>
        <end position="761"/>
    </location>
</feature>
<dbReference type="InterPro" id="IPR001164">
    <property type="entry name" value="ArfGAP_dom"/>
</dbReference>
<keyword evidence="5" id="KW-0862">Zinc</keyword>
<dbReference type="GO" id="GO:0003924">
    <property type="term" value="F:GTPase activity"/>
    <property type="evidence" value="ECO:0007669"/>
    <property type="project" value="InterPro"/>
</dbReference>
<feature type="region of interest" description="Disordered" evidence="8">
    <location>
        <begin position="566"/>
        <end position="586"/>
    </location>
</feature>
<dbReference type="PANTHER" id="PTHR45819:SF5">
    <property type="entry name" value="CENTAURIN-GAMMA-1A"/>
    <property type="match status" value="1"/>
</dbReference>
<accession>A0A553NTG6</accession>
<evidence type="ECO:0000256" key="3">
    <source>
        <dbReference type="ARBA" id="ARBA00022723"/>
    </source>
</evidence>
<dbReference type="SUPFAM" id="SSF50729">
    <property type="entry name" value="PH domain-like"/>
    <property type="match status" value="1"/>
</dbReference>
<dbReference type="Pfam" id="PF00071">
    <property type="entry name" value="Ras"/>
    <property type="match status" value="1"/>
</dbReference>
<feature type="compositionally biased region" description="Polar residues" evidence="8">
    <location>
        <begin position="381"/>
        <end position="412"/>
    </location>
</feature>
<dbReference type="SMART" id="SM00175">
    <property type="entry name" value="RAB"/>
    <property type="match status" value="1"/>
</dbReference>
<dbReference type="PANTHER" id="PTHR45819">
    <property type="entry name" value="CENTAURIN-GAMMA-1A"/>
    <property type="match status" value="1"/>
</dbReference>
<evidence type="ECO:0000256" key="1">
    <source>
        <dbReference type="ARBA" id="ARBA00005430"/>
    </source>
</evidence>
<evidence type="ECO:0000259" key="10">
    <source>
        <dbReference type="PROSITE" id="PS50115"/>
    </source>
</evidence>
<evidence type="ECO:0000313" key="11">
    <source>
        <dbReference type="EMBL" id="TRY68726.1"/>
    </source>
</evidence>
<feature type="region of interest" description="Disordered" evidence="8">
    <location>
        <begin position="327"/>
        <end position="448"/>
    </location>
</feature>
<dbReference type="CDD" id="cd04103">
    <property type="entry name" value="Centaurin_gamma"/>
    <property type="match status" value="1"/>
</dbReference>
<dbReference type="GO" id="GO:0005096">
    <property type="term" value="F:GTPase activator activity"/>
    <property type="evidence" value="ECO:0007669"/>
    <property type="project" value="UniProtKB-KW"/>
</dbReference>
<feature type="domain" description="PH" evidence="9">
    <location>
        <begin position="450"/>
        <end position="484"/>
    </location>
</feature>
<comment type="similarity">
    <text evidence="1">Belongs to the centaurin gamma-like family.</text>
</comment>
<dbReference type="PRINTS" id="PR00405">
    <property type="entry name" value="REVINTRACTNG"/>
</dbReference>
<keyword evidence="2" id="KW-0343">GTPase activation</keyword>
<dbReference type="PROSITE" id="PS50003">
    <property type="entry name" value="PH_DOMAIN"/>
    <property type="match status" value="1"/>
</dbReference>
<evidence type="ECO:0000259" key="9">
    <source>
        <dbReference type="PROSITE" id="PS50003"/>
    </source>
</evidence>
<evidence type="ECO:0000313" key="12">
    <source>
        <dbReference type="Proteomes" id="UP000318571"/>
    </source>
</evidence>
<dbReference type="InterPro" id="IPR038508">
    <property type="entry name" value="ArfGAP_dom_sf"/>
</dbReference>